<organism evidence="3 4">
    <name type="scientific">Salirhabdus euzebyi</name>
    <dbReference type="NCBI Taxonomy" id="394506"/>
    <lineage>
        <taxon>Bacteria</taxon>
        <taxon>Bacillati</taxon>
        <taxon>Bacillota</taxon>
        <taxon>Bacilli</taxon>
        <taxon>Bacillales</taxon>
        <taxon>Bacillaceae</taxon>
        <taxon>Salirhabdus</taxon>
    </lineage>
</organism>
<reference evidence="3 4" key="1">
    <citation type="submission" date="2020-08" db="EMBL/GenBank/DDBJ databases">
        <title>Genomic Encyclopedia of Type Strains, Phase IV (KMG-IV): sequencing the most valuable type-strain genomes for metagenomic binning, comparative biology and taxonomic classification.</title>
        <authorList>
            <person name="Goeker M."/>
        </authorList>
    </citation>
    <scope>NUCLEOTIDE SEQUENCE [LARGE SCALE GENOMIC DNA]</scope>
    <source>
        <strain evidence="3 4">DSM 19612</strain>
    </source>
</reference>
<dbReference type="InterPro" id="IPR036412">
    <property type="entry name" value="HAD-like_sf"/>
</dbReference>
<dbReference type="Proteomes" id="UP000581688">
    <property type="component" value="Unassembled WGS sequence"/>
</dbReference>
<keyword evidence="4" id="KW-1185">Reference proteome</keyword>
<evidence type="ECO:0000256" key="1">
    <source>
        <dbReference type="ARBA" id="ARBA00022801"/>
    </source>
</evidence>
<dbReference type="InterPro" id="IPR023198">
    <property type="entry name" value="PGP-like_dom2"/>
</dbReference>
<dbReference type="Gene3D" id="1.10.150.240">
    <property type="entry name" value="Putative phosphatase, domain 2"/>
    <property type="match status" value="1"/>
</dbReference>
<dbReference type="SFLD" id="SFLDG01135">
    <property type="entry name" value="C1.5.6:_HAD__Beta-PGM__Phospha"/>
    <property type="match status" value="1"/>
</dbReference>
<gene>
    <name evidence="3" type="ORF">HNQ94_001584</name>
</gene>
<accession>A0A841Q3Z7</accession>
<dbReference type="EMBL" id="JACHGH010000004">
    <property type="protein sequence ID" value="MBB6453136.1"/>
    <property type="molecule type" value="Genomic_DNA"/>
</dbReference>
<proteinExistence type="predicted"/>
<evidence type="ECO:0000256" key="2">
    <source>
        <dbReference type="ARBA" id="ARBA00022842"/>
    </source>
</evidence>
<comment type="caution">
    <text evidence="3">The sequence shown here is derived from an EMBL/GenBank/DDBJ whole genome shotgun (WGS) entry which is preliminary data.</text>
</comment>
<dbReference type="PANTHER" id="PTHR43434:SF26">
    <property type="entry name" value="PYROPHOSPHATASE PPAX"/>
    <property type="match status" value="1"/>
</dbReference>
<dbReference type="SFLD" id="SFLDS00003">
    <property type="entry name" value="Haloacid_Dehalogenase"/>
    <property type="match status" value="1"/>
</dbReference>
<keyword evidence="1 3" id="KW-0378">Hydrolase</keyword>
<sequence length="207" mass="23749">MYKCVILDVDGTMLNTEKAIIYSLQQMLKEEFNRVYSYAELTRSFGIPGVTYLETLGIENAKAANDIWNEMLKDYQSFMEIFPGIRELLSKLKEKNILLGIVTSKTRQELKDDFFSFGLNDLFDYVVCADDTTKHKPNPEPILKFLEVSNVNARDAIYIGDTIYDSQCAKESKVAFGLAKWGAIDPENIPSTFKFDEPRHILNLFEK</sequence>
<dbReference type="NCBIfam" id="TIGR01549">
    <property type="entry name" value="HAD-SF-IA-v1"/>
    <property type="match status" value="1"/>
</dbReference>
<dbReference type="AlphaFoldDB" id="A0A841Q3Z7"/>
<name>A0A841Q3Z7_9BACI</name>
<dbReference type="PANTHER" id="PTHR43434">
    <property type="entry name" value="PHOSPHOGLYCOLATE PHOSPHATASE"/>
    <property type="match status" value="1"/>
</dbReference>
<evidence type="ECO:0000313" key="3">
    <source>
        <dbReference type="EMBL" id="MBB6453136.1"/>
    </source>
</evidence>
<dbReference type="Gene3D" id="3.40.50.1000">
    <property type="entry name" value="HAD superfamily/HAD-like"/>
    <property type="match status" value="1"/>
</dbReference>
<dbReference type="PRINTS" id="PR00413">
    <property type="entry name" value="HADHALOGNASE"/>
</dbReference>
<dbReference type="Pfam" id="PF13419">
    <property type="entry name" value="HAD_2"/>
    <property type="match status" value="1"/>
</dbReference>
<dbReference type="InterPro" id="IPR050155">
    <property type="entry name" value="HAD-like_hydrolase_sf"/>
</dbReference>
<keyword evidence="2" id="KW-0460">Magnesium</keyword>
<protein>
    <submittedName>
        <fullName evidence="3">HAD superfamily hydrolase (TIGR01549 family)</fullName>
    </submittedName>
</protein>
<dbReference type="GO" id="GO:0005829">
    <property type="term" value="C:cytosol"/>
    <property type="evidence" value="ECO:0007669"/>
    <property type="project" value="TreeGrafter"/>
</dbReference>
<dbReference type="SUPFAM" id="SSF56784">
    <property type="entry name" value="HAD-like"/>
    <property type="match status" value="1"/>
</dbReference>
<dbReference type="InterPro" id="IPR023214">
    <property type="entry name" value="HAD_sf"/>
</dbReference>
<dbReference type="RefSeq" id="WP_174495749.1">
    <property type="nucleotide sequence ID" value="NZ_CADDWK010000004.1"/>
</dbReference>
<dbReference type="GO" id="GO:0006281">
    <property type="term" value="P:DNA repair"/>
    <property type="evidence" value="ECO:0007669"/>
    <property type="project" value="TreeGrafter"/>
</dbReference>
<dbReference type="InterPro" id="IPR041492">
    <property type="entry name" value="HAD_2"/>
</dbReference>
<dbReference type="SFLD" id="SFLDG01129">
    <property type="entry name" value="C1.5:_HAD__Beta-PGM__Phosphata"/>
    <property type="match status" value="1"/>
</dbReference>
<dbReference type="GO" id="GO:0008967">
    <property type="term" value="F:phosphoglycolate phosphatase activity"/>
    <property type="evidence" value="ECO:0007669"/>
    <property type="project" value="TreeGrafter"/>
</dbReference>
<evidence type="ECO:0000313" key="4">
    <source>
        <dbReference type="Proteomes" id="UP000581688"/>
    </source>
</evidence>
<dbReference type="InterPro" id="IPR006439">
    <property type="entry name" value="HAD-SF_hydro_IA"/>
</dbReference>